<feature type="domain" description="ABC transporter" evidence="5">
    <location>
        <begin position="253"/>
        <end position="498"/>
    </location>
</feature>
<evidence type="ECO:0000259" key="5">
    <source>
        <dbReference type="PROSITE" id="PS50893"/>
    </source>
</evidence>
<evidence type="ECO:0000256" key="2">
    <source>
        <dbReference type="ARBA" id="ARBA00022737"/>
    </source>
</evidence>
<keyword evidence="4 6" id="KW-0067">ATP-binding</keyword>
<dbReference type="SMART" id="SM00382">
    <property type="entry name" value="AAA"/>
    <property type="match status" value="2"/>
</dbReference>
<name>A0A644UDY1_9ZZZZ</name>
<keyword evidence="1" id="KW-0813">Transport</keyword>
<dbReference type="Gene3D" id="3.40.50.300">
    <property type="entry name" value="P-loop containing nucleotide triphosphate hydrolases"/>
    <property type="match status" value="2"/>
</dbReference>
<dbReference type="EC" id="3.6.3.17" evidence="6"/>
<gene>
    <name evidence="6" type="primary">araG_1</name>
    <name evidence="6" type="ORF">SDC9_23045</name>
</gene>
<evidence type="ECO:0000256" key="4">
    <source>
        <dbReference type="ARBA" id="ARBA00022840"/>
    </source>
</evidence>
<dbReference type="GO" id="GO:0016887">
    <property type="term" value="F:ATP hydrolysis activity"/>
    <property type="evidence" value="ECO:0007669"/>
    <property type="project" value="InterPro"/>
</dbReference>
<keyword evidence="2" id="KW-0677">Repeat</keyword>
<dbReference type="InterPro" id="IPR003439">
    <property type="entry name" value="ABC_transporter-like_ATP-bd"/>
</dbReference>
<evidence type="ECO:0000256" key="1">
    <source>
        <dbReference type="ARBA" id="ARBA00022448"/>
    </source>
</evidence>
<keyword evidence="6" id="KW-0378">Hydrolase</keyword>
<evidence type="ECO:0000256" key="3">
    <source>
        <dbReference type="ARBA" id="ARBA00022741"/>
    </source>
</evidence>
<dbReference type="PANTHER" id="PTHR43790:SF9">
    <property type="entry name" value="GALACTOFURANOSE TRANSPORTER ATP-BINDING PROTEIN YTFR"/>
    <property type="match status" value="1"/>
</dbReference>
<reference evidence="6" key="1">
    <citation type="submission" date="2019-08" db="EMBL/GenBank/DDBJ databases">
        <authorList>
            <person name="Kucharzyk K."/>
            <person name="Murdoch R.W."/>
            <person name="Higgins S."/>
            <person name="Loffler F."/>
        </authorList>
    </citation>
    <scope>NUCLEOTIDE SEQUENCE</scope>
</reference>
<comment type="caution">
    <text evidence="6">The sequence shown here is derived from an EMBL/GenBank/DDBJ whole genome shotgun (WGS) entry which is preliminary data.</text>
</comment>
<dbReference type="PROSITE" id="PS00211">
    <property type="entry name" value="ABC_TRANSPORTER_1"/>
    <property type="match status" value="1"/>
</dbReference>
<dbReference type="Pfam" id="PF00005">
    <property type="entry name" value="ABC_tran"/>
    <property type="match status" value="2"/>
</dbReference>
<dbReference type="GO" id="GO:0005524">
    <property type="term" value="F:ATP binding"/>
    <property type="evidence" value="ECO:0007669"/>
    <property type="project" value="UniProtKB-KW"/>
</dbReference>
<protein>
    <submittedName>
        <fullName evidence="6">Arabinose import ATP-binding protein AraG</fullName>
        <ecNumber evidence="6">3.6.3.17</ecNumber>
    </submittedName>
</protein>
<sequence length="505" mass="56202">MTEEIVRVEAISKEFLGVTALSNVNLRLNKGEIHGLVGENGAGKSTLINILAGAFRPSSGSLFISGKPVLEFQPSVAQSLGISVVYQETVLVPDFTAEENIWLGREDSRNLMIDKAGQKKKTVELCEEYGISVPLSVPMSSCRVAEKKLVEILRALSMNVKVFILDEPTEALSKQDVDNLFRILSSLKTRGFAILFVSHHLEEVFRICDRITILRNGEEVGNFLPEELTVQSLIHLITNRNIGEQYPAQHTRRSSEPILEIKNLDNENLGLSNISFHVDKGEIVAFFGMVGSHRTELMKCLFGAEKAGSGEVIFKGRKIKLRYPGDAIKKGIYFCPEDRKLEGFVPDMSILDNCTLPFLGRFTRGGVISKSRQSEVVEKVIKDLSVKTPSADQKIIFLSGGNQQKIVIGKWLIGQQGELFIFDEPTKGVDVGTKMDIYKAMEELAENGSGVIFVSSDLRELLGVSDRLYVMRKGEVVKEYSREQFDQHAILMQALTEKNQRGEVS</sequence>
<dbReference type="InterPro" id="IPR017871">
    <property type="entry name" value="ABC_transporter-like_CS"/>
</dbReference>
<dbReference type="InterPro" id="IPR003593">
    <property type="entry name" value="AAA+_ATPase"/>
</dbReference>
<dbReference type="InterPro" id="IPR050107">
    <property type="entry name" value="ABC_carbohydrate_import_ATPase"/>
</dbReference>
<keyword evidence="3" id="KW-0547">Nucleotide-binding</keyword>
<organism evidence="6">
    <name type="scientific">bioreactor metagenome</name>
    <dbReference type="NCBI Taxonomy" id="1076179"/>
    <lineage>
        <taxon>unclassified sequences</taxon>
        <taxon>metagenomes</taxon>
        <taxon>ecological metagenomes</taxon>
    </lineage>
</organism>
<dbReference type="CDD" id="cd03216">
    <property type="entry name" value="ABC_Carb_Monos_I"/>
    <property type="match status" value="1"/>
</dbReference>
<dbReference type="SUPFAM" id="SSF52540">
    <property type="entry name" value="P-loop containing nucleoside triphosphate hydrolases"/>
    <property type="match status" value="2"/>
</dbReference>
<dbReference type="PROSITE" id="PS50893">
    <property type="entry name" value="ABC_TRANSPORTER_2"/>
    <property type="match status" value="2"/>
</dbReference>
<dbReference type="AlphaFoldDB" id="A0A644UDY1"/>
<proteinExistence type="predicted"/>
<dbReference type="CDD" id="cd03215">
    <property type="entry name" value="ABC_Carb_Monos_II"/>
    <property type="match status" value="1"/>
</dbReference>
<dbReference type="PANTHER" id="PTHR43790">
    <property type="entry name" value="CARBOHYDRATE TRANSPORT ATP-BINDING PROTEIN MG119-RELATED"/>
    <property type="match status" value="1"/>
</dbReference>
<dbReference type="InterPro" id="IPR027417">
    <property type="entry name" value="P-loop_NTPase"/>
</dbReference>
<evidence type="ECO:0000313" key="6">
    <source>
        <dbReference type="EMBL" id="MPL77193.1"/>
    </source>
</evidence>
<feature type="domain" description="ABC transporter" evidence="5">
    <location>
        <begin position="6"/>
        <end position="241"/>
    </location>
</feature>
<accession>A0A644UDY1</accession>
<dbReference type="EMBL" id="VSSQ01000104">
    <property type="protein sequence ID" value="MPL77193.1"/>
    <property type="molecule type" value="Genomic_DNA"/>
</dbReference>